<comment type="subcellular location">
    <subcellularLocation>
        <location evidence="2">Nucleus</location>
    </subcellularLocation>
</comment>
<comment type="caution">
    <text evidence="4">The sequence shown here is derived from an EMBL/GenBank/DDBJ whole genome shotgun (WGS) entry which is preliminary data.</text>
</comment>
<dbReference type="InterPro" id="IPR031052">
    <property type="entry name" value="FHY3/FAR1"/>
</dbReference>
<evidence type="ECO:0000313" key="4">
    <source>
        <dbReference type="EMBL" id="KAK9209280.1"/>
    </source>
</evidence>
<dbReference type="EMBL" id="JBCGBO010000004">
    <property type="protein sequence ID" value="KAK9209280.1"/>
    <property type="molecule type" value="Genomic_DNA"/>
</dbReference>
<dbReference type="PROSITE" id="PS50966">
    <property type="entry name" value="ZF_SWIM"/>
    <property type="match status" value="1"/>
</dbReference>
<dbReference type="AlphaFoldDB" id="A0AAP0MF41"/>
<feature type="domain" description="SWIM-type" evidence="3">
    <location>
        <begin position="39"/>
        <end position="77"/>
    </location>
</feature>
<evidence type="ECO:0000259" key="3">
    <source>
        <dbReference type="PROSITE" id="PS50966"/>
    </source>
</evidence>
<sequence length="185" mass="21026">MFRLVREEIDNEALLTTEMCDRDIMSTTYRVRRFGSAGNEVKVVINETSKTLSCTCKLLKTIGIPCSHSFVLLNVQNMTEIPSSMILSQWSKAAKIKAHTSSDISCNKSHYMAEQACTGQIYAAYRSLLRFARSSLGAYNVAITDIHQLTLKLQAMSHTEEVAREPLEGERQWYKIRKLFLPKVQ</sequence>
<organism evidence="4 5">
    <name type="scientific">Citrus x changshan-huyou</name>
    <dbReference type="NCBI Taxonomy" id="2935761"/>
    <lineage>
        <taxon>Eukaryota</taxon>
        <taxon>Viridiplantae</taxon>
        <taxon>Streptophyta</taxon>
        <taxon>Embryophyta</taxon>
        <taxon>Tracheophyta</taxon>
        <taxon>Spermatophyta</taxon>
        <taxon>Magnoliopsida</taxon>
        <taxon>eudicotyledons</taxon>
        <taxon>Gunneridae</taxon>
        <taxon>Pentapetalae</taxon>
        <taxon>rosids</taxon>
        <taxon>malvids</taxon>
        <taxon>Sapindales</taxon>
        <taxon>Rutaceae</taxon>
        <taxon>Aurantioideae</taxon>
        <taxon>Citrus</taxon>
    </lineage>
</organism>
<name>A0AAP0MF41_9ROSI</name>
<gene>
    <name evidence="4" type="ORF">WN944_001644</name>
</gene>
<dbReference type="InterPro" id="IPR007527">
    <property type="entry name" value="Znf_SWIM"/>
</dbReference>
<keyword evidence="2" id="KW-0862">Zinc</keyword>
<dbReference type="GO" id="GO:0005634">
    <property type="term" value="C:nucleus"/>
    <property type="evidence" value="ECO:0007669"/>
    <property type="project" value="UniProtKB-SubCell"/>
</dbReference>
<keyword evidence="1 2" id="KW-0863">Zinc-finger</keyword>
<keyword evidence="2" id="KW-0539">Nucleus</keyword>
<evidence type="ECO:0000313" key="5">
    <source>
        <dbReference type="Proteomes" id="UP001428341"/>
    </source>
</evidence>
<evidence type="ECO:0000256" key="2">
    <source>
        <dbReference type="RuleBase" id="RU367018"/>
    </source>
</evidence>
<protein>
    <recommendedName>
        <fullName evidence="2">Protein FAR1-RELATED SEQUENCE</fullName>
    </recommendedName>
</protein>
<dbReference type="Proteomes" id="UP001428341">
    <property type="component" value="Unassembled WGS sequence"/>
</dbReference>
<proteinExistence type="inferred from homology"/>
<dbReference type="PANTHER" id="PTHR31669:SF251">
    <property type="entry name" value="PROTEIN FAR1-RELATED SEQUENCE"/>
    <property type="match status" value="1"/>
</dbReference>
<dbReference type="GO" id="GO:0008270">
    <property type="term" value="F:zinc ion binding"/>
    <property type="evidence" value="ECO:0007669"/>
    <property type="project" value="UniProtKB-UniRule"/>
</dbReference>
<keyword evidence="2" id="KW-0479">Metal-binding</keyword>
<accession>A0AAP0MF41</accession>
<evidence type="ECO:0000256" key="1">
    <source>
        <dbReference type="PROSITE-ProRule" id="PRU00325"/>
    </source>
</evidence>
<reference evidence="4 5" key="1">
    <citation type="submission" date="2024-05" db="EMBL/GenBank/DDBJ databases">
        <title>Haplotype-resolved chromosome-level genome assembly of Huyou (Citrus changshanensis).</title>
        <authorList>
            <person name="Miao C."/>
            <person name="Chen W."/>
            <person name="Wu Y."/>
            <person name="Wang L."/>
            <person name="Zhao S."/>
            <person name="Grierson D."/>
            <person name="Xu C."/>
            <person name="Chen K."/>
        </authorList>
    </citation>
    <scope>NUCLEOTIDE SEQUENCE [LARGE SCALE GENOMIC DNA]</scope>
    <source>
        <strain evidence="4">01-14</strain>
        <tissue evidence="4">Leaf</tissue>
    </source>
</reference>
<dbReference type="PANTHER" id="PTHR31669">
    <property type="entry name" value="PROTEIN FAR1-RELATED SEQUENCE 10-RELATED"/>
    <property type="match status" value="1"/>
</dbReference>
<keyword evidence="5" id="KW-1185">Reference proteome</keyword>
<comment type="function">
    <text evidence="2">Putative transcription activator involved in regulating light control of development.</text>
</comment>
<dbReference type="GO" id="GO:0006355">
    <property type="term" value="P:regulation of DNA-templated transcription"/>
    <property type="evidence" value="ECO:0007669"/>
    <property type="project" value="UniProtKB-UniRule"/>
</dbReference>
<comment type="similarity">
    <text evidence="2">Belongs to the FHY3/FAR1 family.</text>
</comment>